<protein>
    <submittedName>
        <fullName evidence="2">Uncharacterized protein</fullName>
    </submittedName>
</protein>
<proteinExistence type="predicted"/>
<evidence type="ECO:0000313" key="2">
    <source>
        <dbReference type="EMBL" id="EKC72616.1"/>
    </source>
</evidence>
<dbReference type="Pfam" id="PF19506">
    <property type="entry name" value="DUF6040"/>
    <property type="match status" value="1"/>
</dbReference>
<evidence type="ECO:0000256" key="1">
    <source>
        <dbReference type="SAM" id="MobiDB-lite"/>
    </source>
</evidence>
<feature type="region of interest" description="Disordered" evidence="1">
    <location>
        <begin position="49"/>
        <end position="101"/>
    </location>
</feature>
<sequence length="159" mass="19114">MNELRNSKSDDQLEELLLLTEQMQEELDQKDRTIRELKSAARRIADLEREVKQREQSREHSSLKERLEENKRIIAERERENARCKHDRGMSDKLRQAEQERDYALSHQKKVEIPVEKPVLYQKCGNCNQTAYLKARKGMIRREKNWQADIKQKQPCMKH</sequence>
<gene>
    <name evidence="2" type="ORF">OBE_02801</name>
</gene>
<dbReference type="InterPro" id="IPR046103">
    <property type="entry name" value="DUF6040"/>
</dbReference>
<reference evidence="2" key="1">
    <citation type="journal article" date="2013" name="Environ. Microbiol.">
        <title>Microbiota from the distal guts of lean and obese adolescents exhibit partial functional redundancy besides clear differences in community structure.</title>
        <authorList>
            <person name="Ferrer M."/>
            <person name="Ruiz A."/>
            <person name="Lanza F."/>
            <person name="Haange S.B."/>
            <person name="Oberbach A."/>
            <person name="Till H."/>
            <person name="Bargiela R."/>
            <person name="Campoy C."/>
            <person name="Segura M.T."/>
            <person name="Richter M."/>
            <person name="von Bergen M."/>
            <person name="Seifert J."/>
            <person name="Suarez A."/>
        </authorList>
    </citation>
    <scope>NUCLEOTIDE SEQUENCE</scope>
</reference>
<accession>K1UM57</accession>
<organism evidence="2">
    <name type="scientific">human gut metagenome</name>
    <dbReference type="NCBI Taxonomy" id="408170"/>
    <lineage>
        <taxon>unclassified sequences</taxon>
        <taxon>metagenomes</taxon>
        <taxon>organismal metagenomes</taxon>
    </lineage>
</organism>
<dbReference type="EMBL" id="AJWZ01001843">
    <property type="protein sequence ID" value="EKC72616.1"/>
    <property type="molecule type" value="Genomic_DNA"/>
</dbReference>
<dbReference type="AlphaFoldDB" id="K1UM57"/>
<name>K1UM57_9ZZZZ</name>
<comment type="caution">
    <text evidence="2">The sequence shown here is derived from an EMBL/GenBank/DDBJ whole genome shotgun (WGS) entry which is preliminary data.</text>
</comment>